<evidence type="ECO:0000256" key="11">
    <source>
        <dbReference type="ARBA" id="ARBA00023268"/>
    </source>
</evidence>
<dbReference type="GO" id="GO:0009398">
    <property type="term" value="P:FMN biosynthetic process"/>
    <property type="evidence" value="ECO:0007669"/>
    <property type="project" value="UniProtKB-UniRule"/>
</dbReference>
<dbReference type="OrthoDB" id="9803667at2"/>
<dbReference type="SUPFAM" id="SSF52374">
    <property type="entry name" value="Nucleotidylyl transferase"/>
    <property type="match status" value="1"/>
</dbReference>
<feature type="domain" description="Riboflavin kinase" evidence="15">
    <location>
        <begin position="182"/>
        <end position="305"/>
    </location>
</feature>
<evidence type="ECO:0000256" key="10">
    <source>
        <dbReference type="ARBA" id="ARBA00022840"/>
    </source>
</evidence>
<name>A0A1H5S5N1_9CLOT</name>
<keyword evidence="5 14" id="KW-0808">Transferase</keyword>
<dbReference type="PIRSF" id="PIRSF004491">
    <property type="entry name" value="FAD_Synth"/>
    <property type="match status" value="1"/>
</dbReference>
<keyword evidence="7 14" id="KW-0547">Nucleotide-binding</keyword>
<dbReference type="CDD" id="cd02064">
    <property type="entry name" value="FAD_synthetase_N"/>
    <property type="match status" value="1"/>
</dbReference>
<dbReference type="SMART" id="SM00904">
    <property type="entry name" value="Flavokinase"/>
    <property type="match status" value="1"/>
</dbReference>
<dbReference type="InterPro" id="IPR023468">
    <property type="entry name" value="Riboflavin_kinase"/>
</dbReference>
<comment type="similarity">
    <text evidence="14">Belongs to the ribF family.</text>
</comment>
<dbReference type="Pfam" id="PF06574">
    <property type="entry name" value="FAD_syn"/>
    <property type="match status" value="1"/>
</dbReference>
<evidence type="ECO:0000256" key="5">
    <source>
        <dbReference type="ARBA" id="ARBA00022679"/>
    </source>
</evidence>
<dbReference type="GO" id="GO:0003919">
    <property type="term" value="F:FMN adenylyltransferase activity"/>
    <property type="evidence" value="ECO:0007669"/>
    <property type="project" value="UniProtKB-UniRule"/>
</dbReference>
<dbReference type="NCBIfam" id="TIGR00083">
    <property type="entry name" value="ribF"/>
    <property type="match status" value="1"/>
</dbReference>
<evidence type="ECO:0000256" key="9">
    <source>
        <dbReference type="ARBA" id="ARBA00022827"/>
    </source>
</evidence>
<dbReference type="InterPro" id="IPR015865">
    <property type="entry name" value="Riboflavin_kinase_bac/euk"/>
</dbReference>
<evidence type="ECO:0000256" key="8">
    <source>
        <dbReference type="ARBA" id="ARBA00022777"/>
    </source>
</evidence>
<dbReference type="NCBIfam" id="NF004162">
    <property type="entry name" value="PRK05627.1-5"/>
    <property type="match status" value="1"/>
</dbReference>
<evidence type="ECO:0000256" key="2">
    <source>
        <dbReference type="ARBA" id="ARBA00005201"/>
    </source>
</evidence>
<evidence type="ECO:0000256" key="7">
    <source>
        <dbReference type="ARBA" id="ARBA00022741"/>
    </source>
</evidence>
<dbReference type="AlphaFoldDB" id="A0A1H5S5N1"/>
<comment type="pathway">
    <text evidence="2 14">Cofactor biosynthesis; FMN biosynthesis; FMN from riboflavin (ATP route): step 1/1.</text>
</comment>
<keyword evidence="3 14" id="KW-0285">Flavoprotein</keyword>
<evidence type="ECO:0000256" key="4">
    <source>
        <dbReference type="ARBA" id="ARBA00022643"/>
    </source>
</evidence>
<dbReference type="FunFam" id="3.40.50.620:FF:000021">
    <property type="entry name" value="Riboflavin biosynthesis protein"/>
    <property type="match status" value="1"/>
</dbReference>
<keyword evidence="8 14" id="KW-0418">Kinase</keyword>
<evidence type="ECO:0000256" key="14">
    <source>
        <dbReference type="PIRNR" id="PIRNR004491"/>
    </source>
</evidence>
<comment type="pathway">
    <text evidence="1 14">Cofactor biosynthesis; FAD biosynthesis; FAD from FMN: step 1/1.</text>
</comment>
<dbReference type="UniPathway" id="UPA00276">
    <property type="reaction ID" value="UER00406"/>
</dbReference>
<dbReference type="InterPro" id="IPR002606">
    <property type="entry name" value="Riboflavin_kinase_bac"/>
</dbReference>
<dbReference type="UniPathway" id="UPA00277">
    <property type="reaction ID" value="UER00407"/>
</dbReference>
<dbReference type="InterPro" id="IPR015864">
    <property type="entry name" value="FAD_synthase"/>
</dbReference>
<dbReference type="Proteomes" id="UP000242850">
    <property type="component" value="Unassembled WGS sequence"/>
</dbReference>
<dbReference type="SUPFAM" id="SSF82114">
    <property type="entry name" value="Riboflavin kinase-like"/>
    <property type="match status" value="1"/>
</dbReference>
<dbReference type="GO" id="GO:0006747">
    <property type="term" value="P:FAD biosynthetic process"/>
    <property type="evidence" value="ECO:0007669"/>
    <property type="project" value="UniProtKB-UniRule"/>
</dbReference>
<dbReference type="PANTHER" id="PTHR22749">
    <property type="entry name" value="RIBOFLAVIN KINASE/FMN ADENYLYLTRANSFERASE"/>
    <property type="match status" value="1"/>
</dbReference>
<evidence type="ECO:0000256" key="12">
    <source>
        <dbReference type="ARBA" id="ARBA00047880"/>
    </source>
</evidence>
<keyword evidence="11" id="KW-0511">Multifunctional enzyme</keyword>
<comment type="catalytic activity">
    <reaction evidence="12 14">
        <text>riboflavin + ATP = FMN + ADP + H(+)</text>
        <dbReference type="Rhea" id="RHEA:14357"/>
        <dbReference type="ChEBI" id="CHEBI:15378"/>
        <dbReference type="ChEBI" id="CHEBI:30616"/>
        <dbReference type="ChEBI" id="CHEBI:57986"/>
        <dbReference type="ChEBI" id="CHEBI:58210"/>
        <dbReference type="ChEBI" id="CHEBI:456216"/>
        <dbReference type="EC" id="2.7.1.26"/>
    </reaction>
</comment>
<dbReference type="Gene3D" id="2.40.30.30">
    <property type="entry name" value="Riboflavin kinase-like"/>
    <property type="match status" value="1"/>
</dbReference>
<dbReference type="EMBL" id="FNUK01000002">
    <property type="protein sequence ID" value="SEF45905.1"/>
    <property type="molecule type" value="Genomic_DNA"/>
</dbReference>
<dbReference type="EC" id="2.7.7.2" evidence="14"/>
<keyword evidence="10 14" id="KW-0067">ATP-binding</keyword>
<evidence type="ECO:0000256" key="6">
    <source>
        <dbReference type="ARBA" id="ARBA00022695"/>
    </source>
</evidence>
<evidence type="ECO:0000259" key="15">
    <source>
        <dbReference type="SMART" id="SM00904"/>
    </source>
</evidence>
<evidence type="ECO:0000313" key="17">
    <source>
        <dbReference type="Proteomes" id="UP000242850"/>
    </source>
</evidence>
<proteinExistence type="inferred from homology"/>
<dbReference type="EC" id="2.7.1.26" evidence="14"/>
<dbReference type="InterPro" id="IPR014729">
    <property type="entry name" value="Rossmann-like_a/b/a_fold"/>
</dbReference>
<keyword evidence="17" id="KW-1185">Reference proteome</keyword>
<gene>
    <name evidence="16" type="ORF">SAMN05660865_00276</name>
</gene>
<sequence length="306" mass="35366">MIVLKGSFEHLKIIEKSSIALGTFDGVHLGHQSIISRAVEEAHKRHLKSVVFTFTEPVFTYFNQRSKNYLITSENVKTEIIKNLNVDYLVYVELNYKFLSLSPDDFLKYLKSNFNVQVIVCGFNYTFGNKAAGDVNFLKENAQKYGIDSIIVDEIEVDKQKVSSSIIRQYLSKGNVELANNLLGYNYYLKGIVTRGKRLASRLGFATANIYIEKNLCLKNGVYLTVTKLGEKYYPSISNVGYNPTFNEVLRVCETHILDFSEDIYNKDIKVEFKKYLRNEIKFNSLEELKRQIKNDVKIARNYFRL</sequence>
<dbReference type="InterPro" id="IPR023465">
    <property type="entry name" value="Riboflavin_kinase_dom_sf"/>
</dbReference>
<accession>A0A1H5S5N1</accession>
<dbReference type="PANTHER" id="PTHR22749:SF6">
    <property type="entry name" value="RIBOFLAVIN KINASE"/>
    <property type="match status" value="1"/>
</dbReference>
<evidence type="ECO:0000256" key="13">
    <source>
        <dbReference type="ARBA" id="ARBA00049494"/>
    </source>
</evidence>
<dbReference type="GO" id="GO:0005524">
    <property type="term" value="F:ATP binding"/>
    <property type="evidence" value="ECO:0007669"/>
    <property type="project" value="UniProtKB-UniRule"/>
</dbReference>
<dbReference type="Gene3D" id="3.40.50.620">
    <property type="entry name" value="HUPs"/>
    <property type="match status" value="1"/>
</dbReference>
<dbReference type="GO" id="GO:0009231">
    <property type="term" value="P:riboflavin biosynthetic process"/>
    <property type="evidence" value="ECO:0007669"/>
    <property type="project" value="InterPro"/>
</dbReference>
<dbReference type="Pfam" id="PF01687">
    <property type="entry name" value="Flavokinase"/>
    <property type="match status" value="1"/>
</dbReference>
<dbReference type="InterPro" id="IPR004821">
    <property type="entry name" value="Cyt_trans-like"/>
</dbReference>
<dbReference type="NCBIfam" id="TIGR00125">
    <property type="entry name" value="cyt_tran_rel"/>
    <property type="match status" value="1"/>
</dbReference>
<comment type="catalytic activity">
    <reaction evidence="13 14">
        <text>FMN + ATP + H(+) = FAD + diphosphate</text>
        <dbReference type="Rhea" id="RHEA:17237"/>
        <dbReference type="ChEBI" id="CHEBI:15378"/>
        <dbReference type="ChEBI" id="CHEBI:30616"/>
        <dbReference type="ChEBI" id="CHEBI:33019"/>
        <dbReference type="ChEBI" id="CHEBI:57692"/>
        <dbReference type="ChEBI" id="CHEBI:58210"/>
        <dbReference type="EC" id="2.7.7.2"/>
    </reaction>
</comment>
<keyword evidence="4 14" id="KW-0288">FMN</keyword>
<dbReference type="GO" id="GO:0008531">
    <property type="term" value="F:riboflavin kinase activity"/>
    <property type="evidence" value="ECO:0007669"/>
    <property type="project" value="UniProtKB-UniRule"/>
</dbReference>
<dbReference type="RefSeq" id="WP_103895298.1">
    <property type="nucleotide sequence ID" value="NZ_FNUK01000002.1"/>
</dbReference>
<keyword evidence="6 14" id="KW-0548">Nucleotidyltransferase</keyword>
<protein>
    <recommendedName>
        <fullName evidence="14">Riboflavin biosynthesis protein</fullName>
    </recommendedName>
    <domain>
        <recommendedName>
            <fullName evidence="14">Riboflavin kinase</fullName>
            <ecNumber evidence="14">2.7.1.26</ecNumber>
        </recommendedName>
        <alternativeName>
            <fullName evidence="14">Flavokinase</fullName>
        </alternativeName>
    </domain>
    <domain>
        <recommendedName>
            <fullName evidence="14">FMN adenylyltransferase</fullName>
            <ecNumber evidence="14">2.7.7.2</ecNumber>
        </recommendedName>
        <alternativeName>
            <fullName evidence="14">FAD pyrophosphorylase</fullName>
        </alternativeName>
        <alternativeName>
            <fullName evidence="14">FAD synthase</fullName>
        </alternativeName>
    </domain>
</protein>
<evidence type="ECO:0000313" key="16">
    <source>
        <dbReference type="EMBL" id="SEF45905.1"/>
    </source>
</evidence>
<evidence type="ECO:0000256" key="1">
    <source>
        <dbReference type="ARBA" id="ARBA00004726"/>
    </source>
</evidence>
<organism evidence="16 17">
    <name type="scientific">Caloramator fervidus</name>
    <dbReference type="NCBI Taxonomy" id="29344"/>
    <lineage>
        <taxon>Bacteria</taxon>
        <taxon>Bacillati</taxon>
        <taxon>Bacillota</taxon>
        <taxon>Clostridia</taxon>
        <taxon>Eubacteriales</taxon>
        <taxon>Clostridiaceae</taxon>
        <taxon>Caloramator</taxon>
    </lineage>
</organism>
<reference evidence="17" key="1">
    <citation type="submission" date="2016-10" db="EMBL/GenBank/DDBJ databases">
        <authorList>
            <person name="Varghese N."/>
            <person name="Submissions S."/>
        </authorList>
    </citation>
    <scope>NUCLEOTIDE SEQUENCE [LARGE SCALE GENOMIC DNA]</scope>
    <source>
        <strain evidence="17">DSM 5463</strain>
    </source>
</reference>
<keyword evidence="9 14" id="KW-0274">FAD</keyword>
<evidence type="ECO:0000256" key="3">
    <source>
        <dbReference type="ARBA" id="ARBA00022630"/>
    </source>
</evidence>